<proteinExistence type="predicted"/>
<accession>A0A095TNJ4</accession>
<keyword evidence="3" id="KW-1185">Reference proteome</keyword>
<dbReference type="GO" id="GO:0016747">
    <property type="term" value="F:acyltransferase activity, transferring groups other than amino-acyl groups"/>
    <property type="evidence" value="ECO:0007669"/>
    <property type="project" value="InterPro"/>
</dbReference>
<dbReference type="OrthoDB" id="8984553at2"/>
<gene>
    <name evidence="2" type="ORF">Y5S_02761</name>
</gene>
<sequence length="364" mass="41374">MSYRIRPAEQGDNEAILTLLQGTPQQGAVTLNFERQPDYFRGARVACEQPDVWVAEARDAPGKVGAVYNVGWRHVWVNGEVRPIRYAHDLRIAPECRNGMILHRLFRHLRKQLAEGEWMQTTVLQDNQASLATVASGRAGLPTYYPAGTIETSMLYTRQRMPRLPADIAIRQSGSADLPDIAALLKAQGQHKQFFPYWDVNRVHGDEYCYGLNASSFLLLRIGGELKGVLGFWDQKPIKQTRVLGYTRGMGMMRHLYNTHSVLRGGMRLPAPGGVLSYLSLHSVIVSNDDPELLRLLLDYAVAFFHGRYDALICGFFQQDRLAKVAERYRRRLLLSEHFLVSYDGDPRGTLDMNRPWYVEVARL</sequence>
<dbReference type="Proteomes" id="UP000029444">
    <property type="component" value="Unassembled WGS sequence"/>
</dbReference>
<evidence type="ECO:0000313" key="2">
    <source>
        <dbReference type="EMBL" id="KGD63993.1"/>
    </source>
</evidence>
<feature type="domain" description="N-acetyltransferase" evidence="1">
    <location>
        <begin position="3"/>
        <end position="159"/>
    </location>
</feature>
<dbReference type="SUPFAM" id="SSF55729">
    <property type="entry name" value="Acyl-CoA N-acyltransferases (Nat)"/>
    <property type="match status" value="1"/>
</dbReference>
<dbReference type="AlphaFoldDB" id="A0A095TNJ4"/>
<organism evidence="2 3">
    <name type="scientific">Alcanivorax nanhaiticus</name>
    <dbReference type="NCBI Taxonomy" id="1177154"/>
    <lineage>
        <taxon>Bacteria</taxon>
        <taxon>Pseudomonadati</taxon>
        <taxon>Pseudomonadota</taxon>
        <taxon>Gammaproteobacteria</taxon>
        <taxon>Oceanospirillales</taxon>
        <taxon>Alcanivoracaceae</taxon>
        <taxon>Alcanivorax</taxon>
    </lineage>
</organism>
<comment type="caution">
    <text evidence="2">The sequence shown here is derived from an EMBL/GenBank/DDBJ whole genome shotgun (WGS) entry which is preliminary data.</text>
</comment>
<dbReference type="EMBL" id="ARXV01000012">
    <property type="protein sequence ID" value="KGD63993.1"/>
    <property type="molecule type" value="Genomic_DNA"/>
</dbReference>
<dbReference type="PROSITE" id="PS51186">
    <property type="entry name" value="GNAT"/>
    <property type="match status" value="1"/>
</dbReference>
<evidence type="ECO:0000313" key="3">
    <source>
        <dbReference type="Proteomes" id="UP000029444"/>
    </source>
</evidence>
<dbReference type="STRING" id="1177154.Y5S_02761"/>
<protein>
    <recommendedName>
        <fullName evidence="1">N-acetyltransferase domain-containing protein</fullName>
    </recommendedName>
</protein>
<dbReference type="InterPro" id="IPR016181">
    <property type="entry name" value="Acyl_CoA_acyltransferase"/>
</dbReference>
<dbReference type="Gene3D" id="3.40.630.30">
    <property type="match status" value="1"/>
</dbReference>
<dbReference type="PATRIC" id="fig|1177154.3.peg.2796"/>
<name>A0A095TNJ4_9GAMM</name>
<reference evidence="2 3" key="1">
    <citation type="submission" date="2012-09" db="EMBL/GenBank/DDBJ databases">
        <title>Genome Sequence of alkane-degrading Bacterium Alcanivorax sp. 19-m-6.</title>
        <authorList>
            <person name="Lai Q."/>
            <person name="Shao Z."/>
        </authorList>
    </citation>
    <scope>NUCLEOTIDE SEQUENCE [LARGE SCALE GENOMIC DNA]</scope>
    <source>
        <strain evidence="2 3">19-m-6</strain>
    </source>
</reference>
<dbReference type="RefSeq" id="WP_035233781.1">
    <property type="nucleotide sequence ID" value="NZ_ARXV01000012.1"/>
</dbReference>
<dbReference type="eggNOG" id="ENOG502ZC6J">
    <property type="taxonomic scope" value="Bacteria"/>
</dbReference>
<evidence type="ECO:0000259" key="1">
    <source>
        <dbReference type="PROSITE" id="PS51186"/>
    </source>
</evidence>
<dbReference type="InterPro" id="IPR000182">
    <property type="entry name" value="GNAT_dom"/>
</dbReference>